<accession>A0ACC2IFR0</accession>
<keyword evidence="2" id="KW-1185">Reference proteome</keyword>
<dbReference type="Proteomes" id="UP001153331">
    <property type="component" value="Unassembled WGS sequence"/>
</dbReference>
<name>A0ACC2IFR0_9PLEO</name>
<sequence>MLKAWSQVAEFENDDMSVATWYEENRKTVHERVEKLRSDGIALEIANLMRKDRDGGLKGVMALLSTLPTSEKEDVIKMLTKA</sequence>
<proteinExistence type="predicted"/>
<comment type="caution">
    <text evidence="1">The sequence shown here is derived from an EMBL/GenBank/DDBJ whole genome shotgun (WGS) entry which is preliminary data.</text>
</comment>
<protein>
    <submittedName>
        <fullName evidence="1">Uncharacterized protein</fullName>
    </submittedName>
</protein>
<reference evidence="1" key="1">
    <citation type="submission" date="2022-11" db="EMBL/GenBank/DDBJ databases">
        <title>Genome Sequence of Boeremia exigua.</title>
        <authorList>
            <person name="Buettner E."/>
        </authorList>
    </citation>
    <scope>NUCLEOTIDE SEQUENCE</scope>
    <source>
        <strain evidence="1">CU02</strain>
    </source>
</reference>
<gene>
    <name evidence="1" type="ORF">OPT61_g4050</name>
</gene>
<organism evidence="1 2">
    <name type="scientific">Boeremia exigua</name>
    <dbReference type="NCBI Taxonomy" id="749465"/>
    <lineage>
        <taxon>Eukaryota</taxon>
        <taxon>Fungi</taxon>
        <taxon>Dikarya</taxon>
        <taxon>Ascomycota</taxon>
        <taxon>Pezizomycotina</taxon>
        <taxon>Dothideomycetes</taxon>
        <taxon>Pleosporomycetidae</taxon>
        <taxon>Pleosporales</taxon>
        <taxon>Pleosporineae</taxon>
        <taxon>Didymellaceae</taxon>
        <taxon>Boeremia</taxon>
    </lineage>
</organism>
<dbReference type="EMBL" id="JAPHNI010000221">
    <property type="protein sequence ID" value="KAJ8113953.1"/>
    <property type="molecule type" value="Genomic_DNA"/>
</dbReference>
<evidence type="ECO:0000313" key="1">
    <source>
        <dbReference type="EMBL" id="KAJ8113953.1"/>
    </source>
</evidence>
<evidence type="ECO:0000313" key="2">
    <source>
        <dbReference type="Proteomes" id="UP001153331"/>
    </source>
</evidence>